<keyword evidence="1" id="KW-1133">Transmembrane helix</keyword>
<dbReference type="GeneID" id="23687524"/>
<feature type="transmembrane region" description="Helical" evidence="1">
    <location>
        <begin position="399"/>
        <end position="417"/>
    </location>
</feature>
<dbReference type="KEGG" id="aag:23687524"/>
<evidence type="ECO:0000313" key="3">
    <source>
        <dbReference type="Proteomes" id="UP000682892"/>
    </source>
</evidence>
<feature type="transmembrane region" description="Helical" evidence="1">
    <location>
        <begin position="156"/>
        <end position="175"/>
    </location>
</feature>
<sequence>MFGKLRLSWCRMNLWFSSRVVKIVSCCFKGQPAGDCFWLLDVLLLLAGIRSESTLNWANERKIRSIINCLYAYHSFVLIFQLYTSLSTKFDDTSLVVFDMVKVAVTLLSGMRILSIALLREPIASLRNFVTSNRLNSGDAVFDELERRRFNKFSRAALLVIYGATVLDTILLSVPNSSKDSVLELPPQLVSTGKYASNTLYFLFVGLVGLSIIPKMFSALSCSQVLLVGMRWKFKMLVHRYESIVNLRFLDVDDYYERIECKVLEAVEQQLEFWSYLQILKDLVAKQFFLVHYFSVGAIGSMLYVSRDIGLNILSVAIFASTLVMMLEYFLWCHLVDSLEDVADSVGSRIFELCAKIPYSPKYRSRYRKLQASLMITWIVARNGISMNCLGLFKISTIAFVGFVNTAYSVLMFLINMH</sequence>
<reference evidence="2" key="1">
    <citation type="submission" date="2005-10" db="EMBL/GenBank/DDBJ databases">
        <authorList>
            <person name="Loftus B.J."/>
            <person name="Nene V.M."/>
            <person name="Hannick L.I."/>
            <person name="Bidwell S."/>
            <person name="Haas B."/>
            <person name="Amedeo P."/>
            <person name="Orvis J."/>
            <person name="Wortman J.R."/>
            <person name="White O.R."/>
            <person name="Salzberg S."/>
            <person name="Shumway M."/>
            <person name="Koo H."/>
            <person name="Zhao Y."/>
            <person name="Holmes M."/>
            <person name="Miller J."/>
            <person name="Schatz M."/>
            <person name="Pop M."/>
            <person name="Pai G."/>
            <person name="Utterback T."/>
            <person name="Rogers Y.-H."/>
            <person name="Kravitz S."/>
            <person name="Fraser C.M."/>
        </authorList>
    </citation>
    <scope>NUCLEOTIDE SEQUENCE</scope>
    <source>
        <strain evidence="2">Liverpool</strain>
    </source>
</reference>
<organism evidence="2 3">
    <name type="scientific">Aedes aegypti</name>
    <name type="common">Yellowfever mosquito</name>
    <name type="synonym">Culex aegypti</name>
    <dbReference type="NCBI Taxonomy" id="7159"/>
    <lineage>
        <taxon>Eukaryota</taxon>
        <taxon>Metazoa</taxon>
        <taxon>Ecdysozoa</taxon>
        <taxon>Arthropoda</taxon>
        <taxon>Hexapoda</taxon>
        <taxon>Insecta</taxon>
        <taxon>Pterygota</taxon>
        <taxon>Neoptera</taxon>
        <taxon>Endopterygota</taxon>
        <taxon>Diptera</taxon>
        <taxon>Nematocera</taxon>
        <taxon>Culicoidea</taxon>
        <taxon>Culicidae</taxon>
        <taxon>Culicinae</taxon>
        <taxon>Aedini</taxon>
        <taxon>Aedes</taxon>
        <taxon>Stegomyia</taxon>
    </lineage>
</organism>
<dbReference type="Proteomes" id="UP000682892">
    <property type="component" value="Unassembled WGS sequence"/>
</dbReference>
<dbReference type="HOGENOM" id="CLU_046911_0_0_1"/>
<dbReference type="CTD" id="23687524"/>
<protein>
    <submittedName>
        <fullName evidence="2">AAEL017104-PA</fullName>
    </submittedName>
</protein>
<evidence type="ECO:0000256" key="1">
    <source>
        <dbReference type="SAM" id="Phobius"/>
    </source>
</evidence>
<dbReference type="OrthoDB" id="7726730at2759"/>
<proteinExistence type="predicted"/>
<accession>A0A1S4G536</accession>
<dbReference type="EMBL" id="CH478055">
    <property type="protein sequence ID" value="EJY58042.1"/>
    <property type="molecule type" value="Genomic_DNA"/>
</dbReference>
<feature type="transmembrane region" description="Helical" evidence="1">
    <location>
        <begin position="288"/>
        <end position="305"/>
    </location>
</feature>
<keyword evidence="1" id="KW-0472">Membrane</keyword>
<reference evidence="2" key="3">
    <citation type="submission" date="2012-09" db="EMBL/GenBank/DDBJ databases">
        <authorList>
            <consortium name="VectorBase"/>
        </authorList>
    </citation>
    <scope>NUCLEOTIDE SEQUENCE</scope>
    <source>
        <strain evidence="2">Liverpool</strain>
    </source>
</reference>
<feature type="transmembrane region" description="Helical" evidence="1">
    <location>
        <begin position="195"/>
        <end position="213"/>
    </location>
</feature>
<evidence type="ECO:0000313" key="2">
    <source>
        <dbReference type="EMBL" id="EJY58042.1"/>
    </source>
</evidence>
<name>A0A1S4G536_AEDAE</name>
<feature type="transmembrane region" description="Helical" evidence="1">
    <location>
        <begin position="65"/>
        <end position="83"/>
    </location>
</feature>
<feature type="transmembrane region" description="Helical" evidence="1">
    <location>
        <begin position="95"/>
        <end position="119"/>
    </location>
</feature>
<reference evidence="2" key="2">
    <citation type="journal article" date="2007" name="Science">
        <title>Genome sequence of Aedes aegypti, a major arbovirus vector.</title>
        <authorList>
            <person name="Nene V."/>
            <person name="Wortman J.R."/>
            <person name="Lawson D."/>
            <person name="Haas B."/>
            <person name="Kodira C."/>
            <person name="Tu Z.J."/>
            <person name="Loftus B."/>
            <person name="Xi Z."/>
            <person name="Megy K."/>
            <person name="Grabherr M."/>
            <person name="Ren Q."/>
            <person name="Zdobnov E.M."/>
            <person name="Lobo N.F."/>
            <person name="Campbell K.S."/>
            <person name="Brown S.E."/>
            <person name="Bonaldo M.F."/>
            <person name="Zhu J."/>
            <person name="Sinkins S.P."/>
            <person name="Hogenkamp D.G."/>
            <person name="Amedeo P."/>
            <person name="Arensburger P."/>
            <person name="Atkinson P.W."/>
            <person name="Bidwell S."/>
            <person name="Biedler J."/>
            <person name="Birney E."/>
            <person name="Bruggner R.V."/>
            <person name="Costas J."/>
            <person name="Coy M.R."/>
            <person name="Crabtree J."/>
            <person name="Crawford M."/>
            <person name="Debruyn B."/>
            <person name="Decaprio D."/>
            <person name="Eiglmeier K."/>
            <person name="Eisenstadt E."/>
            <person name="El-Dorry H."/>
            <person name="Gelbart W.M."/>
            <person name="Gomes S.L."/>
            <person name="Hammond M."/>
            <person name="Hannick L.I."/>
            <person name="Hogan J.R."/>
            <person name="Holmes M.H."/>
            <person name="Jaffe D."/>
            <person name="Johnston J.S."/>
            <person name="Kennedy R.C."/>
            <person name="Koo H."/>
            <person name="Kravitz S."/>
            <person name="Kriventseva E.V."/>
            <person name="Kulp D."/>
            <person name="Labutti K."/>
            <person name="Lee E."/>
            <person name="Li S."/>
            <person name="Lovin D.D."/>
            <person name="Mao C."/>
            <person name="Mauceli E."/>
            <person name="Menck C.F."/>
            <person name="Miller J.R."/>
            <person name="Montgomery P."/>
            <person name="Mori A."/>
            <person name="Nascimento A.L."/>
            <person name="Naveira H.F."/>
            <person name="Nusbaum C."/>
            <person name="O'leary S."/>
            <person name="Orvis J."/>
            <person name="Pertea M."/>
            <person name="Quesneville H."/>
            <person name="Reidenbach K.R."/>
            <person name="Rogers Y.H."/>
            <person name="Roth C.W."/>
            <person name="Schneider J.R."/>
            <person name="Schatz M."/>
            <person name="Shumway M."/>
            <person name="Stanke M."/>
            <person name="Stinson E.O."/>
            <person name="Tubio J.M."/>
            <person name="Vanzee J.P."/>
            <person name="Verjovski-Almeida S."/>
            <person name="Werner D."/>
            <person name="White O."/>
            <person name="Wyder S."/>
            <person name="Zeng Q."/>
            <person name="Zhao Q."/>
            <person name="Zhao Y."/>
            <person name="Hill C.A."/>
            <person name="Raikhel A.S."/>
            <person name="Soares M.B."/>
            <person name="Knudson D.L."/>
            <person name="Lee N.H."/>
            <person name="Galagan J."/>
            <person name="Salzberg S.L."/>
            <person name="Paulsen I.T."/>
            <person name="Dimopoulos G."/>
            <person name="Collins F.H."/>
            <person name="Birren B."/>
            <person name="Fraser-Liggett C.M."/>
            <person name="Severson D.W."/>
        </authorList>
    </citation>
    <scope>NUCLEOTIDE SEQUENCE [LARGE SCALE GENOMIC DNA]</scope>
    <source>
        <strain evidence="2">Liverpool</strain>
    </source>
</reference>
<feature type="transmembrane region" description="Helical" evidence="1">
    <location>
        <begin position="311"/>
        <end position="331"/>
    </location>
</feature>
<gene>
    <name evidence="2" type="primary">GPROR121</name>
    <name evidence="2" type="ORF">AaeL_AAEL017104</name>
</gene>
<dbReference type="AlphaFoldDB" id="A0A1S4G536"/>
<keyword evidence="1" id="KW-0812">Transmembrane</keyword>